<evidence type="ECO:0000256" key="1">
    <source>
        <dbReference type="ARBA" id="ARBA00022723"/>
    </source>
</evidence>
<dbReference type="EMBL" id="KQ964261">
    <property type="protein sequence ID" value="KXJ87726.1"/>
    <property type="molecule type" value="Genomic_DNA"/>
</dbReference>
<dbReference type="InParanoid" id="A0A136ISF7"/>
<evidence type="ECO:0000313" key="8">
    <source>
        <dbReference type="Proteomes" id="UP000070501"/>
    </source>
</evidence>
<keyword evidence="8" id="KW-1185">Reference proteome</keyword>
<feature type="domain" description="MYND-type" evidence="6">
    <location>
        <begin position="142"/>
        <end position="192"/>
    </location>
</feature>
<protein>
    <recommendedName>
        <fullName evidence="6">MYND-type domain-containing protein</fullName>
    </recommendedName>
</protein>
<evidence type="ECO:0000313" key="7">
    <source>
        <dbReference type="EMBL" id="KXJ87726.1"/>
    </source>
</evidence>
<evidence type="ECO:0000256" key="4">
    <source>
        <dbReference type="PROSITE-ProRule" id="PRU00134"/>
    </source>
</evidence>
<keyword evidence="2 4" id="KW-0863">Zinc-finger</keyword>
<evidence type="ECO:0000256" key="5">
    <source>
        <dbReference type="SAM" id="MobiDB-lite"/>
    </source>
</evidence>
<evidence type="ECO:0000259" key="6">
    <source>
        <dbReference type="PROSITE" id="PS50865"/>
    </source>
</evidence>
<dbReference type="PROSITE" id="PS50865">
    <property type="entry name" value="ZF_MYND_2"/>
    <property type="match status" value="1"/>
</dbReference>
<proteinExistence type="predicted"/>
<sequence length="203" mass="21846">MPDFTDPRLFPSFYELPPAPASSDSPPSPAGGGDGDESPWYLLAQVKENMTITQPTLIVTDRTGVDFALLFEDRGKNLKSFKKTYTVVIPRARRTDREEVGKKGIVRVEKGDGEGVKVISGRLARVLELGKLLDSGALGKRCGSCGKGGGTEDDGATTATTLSRCLGCGIAVYCSKECQAVSWNELDHKSNCKVLRAVETTWS</sequence>
<name>A0A136ISF7_9PEZI</name>
<dbReference type="Proteomes" id="UP000070501">
    <property type="component" value="Unassembled WGS sequence"/>
</dbReference>
<dbReference type="Pfam" id="PF01753">
    <property type="entry name" value="zf-MYND"/>
    <property type="match status" value="1"/>
</dbReference>
<evidence type="ECO:0000256" key="2">
    <source>
        <dbReference type="ARBA" id="ARBA00022771"/>
    </source>
</evidence>
<keyword evidence="1" id="KW-0479">Metal-binding</keyword>
<feature type="region of interest" description="Disordered" evidence="5">
    <location>
        <begin position="1"/>
        <end position="39"/>
    </location>
</feature>
<dbReference type="GO" id="GO:0008270">
    <property type="term" value="F:zinc ion binding"/>
    <property type="evidence" value="ECO:0007669"/>
    <property type="project" value="UniProtKB-KW"/>
</dbReference>
<organism evidence="7 8">
    <name type="scientific">Microdochium bolleyi</name>
    <dbReference type="NCBI Taxonomy" id="196109"/>
    <lineage>
        <taxon>Eukaryota</taxon>
        <taxon>Fungi</taxon>
        <taxon>Dikarya</taxon>
        <taxon>Ascomycota</taxon>
        <taxon>Pezizomycotina</taxon>
        <taxon>Sordariomycetes</taxon>
        <taxon>Xylariomycetidae</taxon>
        <taxon>Xylariales</taxon>
        <taxon>Microdochiaceae</taxon>
        <taxon>Microdochium</taxon>
    </lineage>
</organism>
<dbReference type="AlphaFoldDB" id="A0A136ISF7"/>
<evidence type="ECO:0000256" key="3">
    <source>
        <dbReference type="ARBA" id="ARBA00022833"/>
    </source>
</evidence>
<keyword evidence="3" id="KW-0862">Zinc</keyword>
<dbReference type="STRING" id="196109.A0A136ISF7"/>
<dbReference type="Gene3D" id="6.10.140.2220">
    <property type="match status" value="1"/>
</dbReference>
<dbReference type="SUPFAM" id="SSF144232">
    <property type="entry name" value="HIT/MYND zinc finger-like"/>
    <property type="match status" value="1"/>
</dbReference>
<gene>
    <name evidence="7" type="ORF">Micbo1qcDRAFT_197712</name>
</gene>
<accession>A0A136ISF7</accession>
<dbReference type="InterPro" id="IPR002893">
    <property type="entry name" value="Znf_MYND"/>
</dbReference>
<reference evidence="8" key="1">
    <citation type="submission" date="2016-02" db="EMBL/GenBank/DDBJ databases">
        <title>Draft genome sequence of Microdochium bolleyi, a fungal endophyte of beachgrass.</title>
        <authorList>
            <consortium name="DOE Joint Genome Institute"/>
            <person name="David A.S."/>
            <person name="May G."/>
            <person name="Haridas S."/>
            <person name="Lim J."/>
            <person name="Wang M."/>
            <person name="Labutti K."/>
            <person name="Lipzen A."/>
            <person name="Barry K."/>
            <person name="Grigoriev I.V."/>
        </authorList>
    </citation>
    <scope>NUCLEOTIDE SEQUENCE [LARGE SCALE GENOMIC DNA]</scope>
    <source>
        <strain evidence="8">J235TASD1</strain>
    </source>
</reference>
<dbReference type="OrthoDB" id="5945798at2759"/>